<dbReference type="SUPFAM" id="SSF51735">
    <property type="entry name" value="NAD(P)-binding Rossmann-fold domains"/>
    <property type="match status" value="1"/>
</dbReference>
<comment type="similarity">
    <text evidence="1">Belongs to the zinc-containing alcohol dehydrogenase family.</text>
</comment>
<dbReference type="Proteomes" id="UP000256690">
    <property type="component" value="Unassembled WGS sequence"/>
</dbReference>
<sequence>MTTHRAALLQAKTTRFTMSPVPTPTPGPGELLIQVKALAINPVDTAQRDKGFPPIPSYPAVIGSDVSGIVVSTGPDVPDSAPQPGSRVTAMASSFYTGKMQYGAFQEFVLAGWNGVIPLPESLSFEDAAVFPLASLAALSGFTTIGIPLDARFTTEDKRAVLLWGGASSVGTMAIQFARQMGLVVYTTASAKNHEYLKSLGAHRTFDYHNADVVSQIVDAVKEDGVTLTDAQTFAWNSLQSVLDVLKETKGDKLGKVGHAPPLLPDAPSMEGVEVKFVLPPMEPAAREQHKNQVFHGWLKPGLENGTVVPSPQVQLVEGGLEGLNAALDIIKDGVSATKLVVKV</sequence>
<name>A0A3D8RZK6_9EURO</name>
<evidence type="ECO:0000313" key="4">
    <source>
        <dbReference type="EMBL" id="RDW79284.1"/>
    </source>
</evidence>
<accession>A0A3D8RZK6</accession>
<dbReference type="Gene3D" id="3.90.180.10">
    <property type="entry name" value="Medium-chain alcohol dehydrogenases, catalytic domain"/>
    <property type="match status" value="1"/>
</dbReference>
<dbReference type="OrthoDB" id="10257049at2759"/>
<dbReference type="InterPro" id="IPR013149">
    <property type="entry name" value="ADH-like_C"/>
</dbReference>
<evidence type="ECO:0000256" key="1">
    <source>
        <dbReference type="ARBA" id="ARBA00008072"/>
    </source>
</evidence>
<dbReference type="AlphaFoldDB" id="A0A3D8RZK6"/>
<dbReference type="InterPro" id="IPR011032">
    <property type="entry name" value="GroES-like_sf"/>
</dbReference>
<reference evidence="4 5" key="1">
    <citation type="journal article" date="2018" name="IMA Fungus">
        <title>IMA Genome-F 9: Draft genome sequence of Annulohypoxylon stygium, Aspergillus mulundensis, Berkeleyomyces basicola (syn. Thielaviopsis basicola), Ceratocystis smalleyi, two Cercospora beticola strains, Coleophoma cylindrospora, Fusarium fracticaudum, Phialophora cf. hyalina, and Morchella septimelata.</title>
        <authorList>
            <person name="Wingfield B.D."/>
            <person name="Bills G.F."/>
            <person name="Dong Y."/>
            <person name="Huang W."/>
            <person name="Nel W.J."/>
            <person name="Swalarsk-Parry B.S."/>
            <person name="Vaghefi N."/>
            <person name="Wilken P.M."/>
            <person name="An Z."/>
            <person name="de Beer Z.W."/>
            <person name="De Vos L."/>
            <person name="Chen L."/>
            <person name="Duong T.A."/>
            <person name="Gao Y."/>
            <person name="Hammerbacher A."/>
            <person name="Kikkert J.R."/>
            <person name="Li Y."/>
            <person name="Li H."/>
            <person name="Li K."/>
            <person name="Li Q."/>
            <person name="Liu X."/>
            <person name="Ma X."/>
            <person name="Naidoo K."/>
            <person name="Pethybridge S.J."/>
            <person name="Sun J."/>
            <person name="Steenkamp E.T."/>
            <person name="van der Nest M.A."/>
            <person name="van Wyk S."/>
            <person name="Wingfield M.J."/>
            <person name="Xiong C."/>
            <person name="Yue Q."/>
            <person name="Zhang X."/>
        </authorList>
    </citation>
    <scope>NUCLEOTIDE SEQUENCE [LARGE SCALE GENOMIC DNA]</scope>
    <source>
        <strain evidence="4 5">DSM 5745</strain>
    </source>
</reference>
<proteinExistence type="inferred from homology"/>
<protein>
    <recommendedName>
        <fullName evidence="3">Enoyl reductase (ER) domain-containing protein</fullName>
    </recommendedName>
</protein>
<dbReference type="GO" id="GO:0016651">
    <property type="term" value="F:oxidoreductase activity, acting on NAD(P)H"/>
    <property type="evidence" value="ECO:0007669"/>
    <property type="project" value="InterPro"/>
</dbReference>
<dbReference type="STRING" id="1810919.A0A3D8RZK6"/>
<dbReference type="Pfam" id="PF00107">
    <property type="entry name" value="ADH_zinc_N"/>
    <property type="match status" value="1"/>
</dbReference>
<organism evidence="4 5">
    <name type="scientific">Aspergillus mulundensis</name>
    <dbReference type="NCBI Taxonomy" id="1810919"/>
    <lineage>
        <taxon>Eukaryota</taxon>
        <taxon>Fungi</taxon>
        <taxon>Dikarya</taxon>
        <taxon>Ascomycota</taxon>
        <taxon>Pezizomycotina</taxon>
        <taxon>Eurotiomycetes</taxon>
        <taxon>Eurotiomycetidae</taxon>
        <taxon>Eurotiales</taxon>
        <taxon>Aspergillaceae</taxon>
        <taxon>Aspergillus</taxon>
        <taxon>Aspergillus subgen. Nidulantes</taxon>
    </lineage>
</organism>
<evidence type="ECO:0000259" key="3">
    <source>
        <dbReference type="SMART" id="SM00829"/>
    </source>
</evidence>
<comment type="caution">
    <text evidence="4">The sequence shown here is derived from an EMBL/GenBank/DDBJ whole genome shotgun (WGS) entry which is preliminary data.</text>
</comment>
<feature type="domain" description="Enoyl reductase (ER)" evidence="3">
    <location>
        <begin position="10"/>
        <end position="342"/>
    </location>
</feature>
<keyword evidence="5" id="KW-1185">Reference proteome</keyword>
<dbReference type="InterPro" id="IPR020843">
    <property type="entry name" value="ER"/>
</dbReference>
<dbReference type="SUPFAM" id="SSF50129">
    <property type="entry name" value="GroES-like"/>
    <property type="match status" value="1"/>
</dbReference>
<dbReference type="Gene3D" id="3.40.50.720">
    <property type="entry name" value="NAD(P)-binding Rossmann-like Domain"/>
    <property type="match status" value="1"/>
</dbReference>
<dbReference type="PANTHER" id="PTHR45348">
    <property type="entry name" value="HYPOTHETICAL OXIDOREDUCTASE (EUROFUNG)"/>
    <property type="match status" value="1"/>
</dbReference>
<dbReference type="RefSeq" id="XP_026603984.1">
    <property type="nucleotide sequence ID" value="XM_026748152.1"/>
</dbReference>
<evidence type="ECO:0000313" key="5">
    <source>
        <dbReference type="Proteomes" id="UP000256690"/>
    </source>
</evidence>
<dbReference type="PANTHER" id="PTHR45348:SF2">
    <property type="entry name" value="ZINC-TYPE ALCOHOL DEHYDROGENASE-LIKE PROTEIN C2E1P3.01"/>
    <property type="match status" value="1"/>
</dbReference>
<evidence type="ECO:0000256" key="2">
    <source>
        <dbReference type="ARBA" id="ARBA00023002"/>
    </source>
</evidence>
<dbReference type="InterPro" id="IPR013154">
    <property type="entry name" value="ADH-like_N"/>
</dbReference>
<dbReference type="InterPro" id="IPR036291">
    <property type="entry name" value="NAD(P)-bd_dom_sf"/>
</dbReference>
<dbReference type="GeneID" id="38116506"/>
<gene>
    <name evidence="4" type="ORF">DSM5745_06136</name>
</gene>
<dbReference type="Pfam" id="PF08240">
    <property type="entry name" value="ADH_N"/>
    <property type="match status" value="1"/>
</dbReference>
<keyword evidence="2" id="KW-0560">Oxidoreductase</keyword>
<dbReference type="SMART" id="SM00829">
    <property type="entry name" value="PKS_ER"/>
    <property type="match status" value="1"/>
</dbReference>
<dbReference type="InterPro" id="IPR047122">
    <property type="entry name" value="Trans-enoyl_RdTase-like"/>
</dbReference>
<dbReference type="CDD" id="cd08249">
    <property type="entry name" value="enoyl_reductase_like"/>
    <property type="match status" value="1"/>
</dbReference>
<dbReference type="EMBL" id="PVWQ01000006">
    <property type="protein sequence ID" value="RDW79284.1"/>
    <property type="molecule type" value="Genomic_DNA"/>
</dbReference>